<feature type="compositionally biased region" description="Low complexity" evidence="1">
    <location>
        <begin position="442"/>
        <end position="460"/>
    </location>
</feature>
<feature type="region of interest" description="Disordered" evidence="1">
    <location>
        <begin position="1078"/>
        <end position="1122"/>
    </location>
</feature>
<keyword evidence="2" id="KW-0732">Signal</keyword>
<feature type="compositionally biased region" description="Low complexity" evidence="1">
    <location>
        <begin position="581"/>
        <end position="599"/>
    </location>
</feature>
<proteinExistence type="predicted"/>
<reference evidence="3" key="1">
    <citation type="submission" date="2022-01" db="EMBL/GenBank/DDBJ databases">
        <authorList>
            <person name="King R."/>
        </authorList>
    </citation>
    <scope>NUCLEOTIDE SEQUENCE</scope>
</reference>
<gene>
    <name evidence="3" type="ORF">PHYEVI_LOCUS5358</name>
</gene>
<keyword evidence="4" id="KW-1185">Reference proteome</keyword>
<sequence length="1154" mass="130978">MRTLAFCLVSCFVAIGVSGIDEHRPNKKGEDRGKRNLEYQISNHYSNIPTYRLERRLVTSPQYQNPTQYYSRSYRKDPTNEDLLTENNRIQENVDRYGGYHHKPQIIERPVYIKEPEPIIEIIIKESNVSLPAPPSPPPPPKKKKEQVQVFYVKYKKNPDPYAKDNIIYDKPVPAIAPEIPDEEPEEEPAPYQYSEAATVPPPPSTTLRTIIKPDSEFYHSPSGVKVTFGKEGFDYDKRSSKPEDFVAPQNSGVVPQGRQLSSFSNAYFKRPTTSNFQSLPPGFRSDVRHEFRPDARHIQPYRTINLPQNNFKQFGKQNSAPQSPNFSFQPPQSAQLGPTFNGFSQPPTPPSPQFAHSISHPPPLRFQAKPNPVQTRQPVPYKPFDNYRPQQQFSQPTPLQHQPIQFRPETRFPVQQPLPLPEFANFNNPRLNQQFNSGEIPQQPQQQQQFASQQPTFQQLPNIRPQPNFRPPQAFPPQSLPTHQHHSQQQQPQHKPSFQQPISSQPLQHNIPQHKPTYQHEHTSPQAHPHQQITSQHHHQQQANVSPPQQIPQQQHNQFSQTQQFSHQPQQNVFRNPETQQSFHNQQSNQQQNQHLSHLQSAQNILPPGGQLIPSVSKFEQHISSIETSPSQNLRPDQYQQKVIQQFGQTPEQNSQEVLTRQQTASHQKRILDEAQRQNNAQNYLQNYSIKPSNQPDQKAIDQRNHLLEEIERQRLQQEQLRQFYQQNPDIKQEVLTNYVTSPQPEYLATRKNVEVSTTPRIQYQSTTKATTPAPPTTTTKDPKFLEAQLPDEVPEDLRQQLLSSGILNNAHISVLDYDKVGDIPLSALPPEQLANFYGAGGASQLAAIAGSDPVPAVVRKDGTKVENHVEFEDEPESAASEYQQVVASPLVAGAAPSSVEMKVVRYDPETDKGQQVQEKYVEDQAHQTNPVVLNDNSYNRYLPLKINGTQFPIPDAPELKGKQISSVVVLAPISYDFSSERKTRETSRDLSQKSSDIDLIQGTALKDLLTDPSSVNFKKFLESENRTSSEKQAVILLVAEPGTSNEKEIFMYDVGTQSVSKLNGELSSAFVEAAEANSVEKQAATDRRDKGDLEDASSENHEARVPIIDPLQEEDMETQASEHLESFVDISGHPIDDLMAQSTSNFVSKRKS</sequence>
<dbReference type="EMBL" id="OU900095">
    <property type="protein sequence ID" value="CAH1168774.1"/>
    <property type="molecule type" value="Genomic_DNA"/>
</dbReference>
<feature type="compositionally biased region" description="Polar residues" evidence="1">
    <location>
        <begin position="389"/>
        <end position="404"/>
    </location>
</feature>
<feature type="compositionally biased region" description="Polar residues" evidence="1">
    <location>
        <begin position="249"/>
        <end position="259"/>
    </location>
</feature>
<feature type="region of interest" description="Disordered" evidence="1">
    <location>
        <begin position="178"/>
        <end position="206"/>
    </location>
</feature>
<feature type="region of interest" description="Disordered" evidence="1">
    <location>
        <begin position="764"/>
        <end position="784"/>
    </location>
</feature>
<feature type="compositionally biased region" description="Basic and acidic residues" evidence="1">
    <location>
        <begin position="1085"/>
        <end position="1106"/>
    </location>
</feature>
<feature type="compositionally biased region" description="Acidic residues" evidence="1">
    <location>
        <begin position="180"/>
        <end position="189"/>
    </location>
</feature>
<feature type="compositionally biased region" description="Low complexity" evidence="1">
    <location>
        <begin position="320"/>
        <end position="336"/>
    </location>
</feature>
<evidence type="ECO:0000256" key="2">
    <source>
        <dbReference type="SAM" id="SignalP"/>
    </source>
</evidence>
<accession>A0A9P0DV46</accession>
<dbReference type="OrthoDB" id="6378339at2759"/>
<evidence type="ECO:0000313" key="4">
    <source>
        <dbReference type="Proteomes" id="UP001153712"/>
    </source>
</evidence>
<name>A0A9P0DV46_PHYSR</name>
<feature type="region of interest" description="Disordered" evidence="1">
    <location>
        <begin position="309"/>
        <end position="573"/>
    </location>
</feature>
<feature type="compositionally biased region" description="Low complexity" evidence="1">
    <location>
        <begin position="768"/>
        <end position="781"/>
    </location>
</feature>
<feature type="signal peptide" evidence="2">
    <location>
        <begin position="1"/>
        <end position="19"/>
    </location>
</feature>
<protein>
    <submittedName>
        <fullName evidence="3">Uncharacterized protein</fullName>
    </submittedName>
</protein>
<feature type="region of interest" description="Disordered" evidence="1">
    <location>
        <begin position="580"/>
        <end position="599"/>
    </location>
</feature>
<feature type="region of interest" description="Disordered" evidence="1">
    <location>
        <begin position="240"/>
        <end position="259"/>
    </location>
</feature>
<feature type="compositionally biased region" description="Polar residues" evidence="1">
    <location>
        <begin position="426"/>
        <end position="441"/>
    </location>
</feature>
<feature type="compositionally biased region" description="Polar residues" evidence="1">
    <location>
        <begin position="309"/>
        <end position="319"/>
    </location>
</feature>
<feature type="chain" id="PRO_5040169519" evidence="2">
    <location>
        <begin position="20"/>
        <end position="1154"/>
    </location>
</feature>
<feature type="compositionally biased region" description="Low complexity" evidence="1">
    <location>
        <begin position="481"/>
        <end position="502"/>
    </location>
</feature>
<organism evidence="3 4">
    <name type="scientific">Phyllotreta striolata</name>
    <name type="common">Striped flea beetle</name>
    <name type="synonym">Crioceris striolata</name>
    <dbReference type="NCBI Taxonomy" id="444603"/>
    <lineage>
        <taxon>Eukaryota</taxon>
        <taxon>Metazoa</taxon>
        <taxon>Ecdysozoa</taxon>
        <taxon>Arthropoda</taxon>
        <taxon>Hexapoda</taxon>
        <taxon>Insecta</taxon>
        <taxon>Pterygota</taxon>
        <taxon>Neoptera</taxon>
        <taxon>Endopterygota</taxon>
        <taxon>Coleoptera</taxon>
        <taxon>Polyphaga</taxon>
        <taxon>Cucujiformia</taxon>
        <taxon>Chrysomeloidea</taxon>
        <taxon>Chrysomelidae</taxon>
        <taxon>Galerucinae</taxon>
        <taxon>Alticini</taxon>
        <taxon>Phyllotreta</taxon>
    </lineage>
</organism>
<dbReference type="AlphaFoldDB" id="A0A9P0DV46"/>
<feature type="compositionally biased region" description="Pro residues" evidence="1">
    <location>
        <begin position="469"/>
        <end position="480"/>
    </location>
</feature>
<feature type="compositionally biased region" description="Polar residues" evidence="1">
    <location>
        <begin position="503"/>
        <end position="512"/>
    </location>
</feature>
<evidence type="ECO:0000313" key="3">
    <source>
        <dbReference type="EMBL" id="CAH1168774.1"/>
    </source>
</evidence>
<dbReference type="Proteomes" id="UP001153712">
    <property type="component" value="Chromosome 2"/>
</dbReference>
<evidence type="ECO:0000256" key="1">
    <source>
        <dbReference type="SAM" id="MobiDB-lite"/>
    </source>
</evidence>
<feature type="compositionally biased region" description="Low complexity" evidence="1">
    <location>
        <begin position="548"/>
        <end position="573"/>
    </location>
</feature>